<sequence>MRYRGYAVGELAEKTSFDEVAYLLLNDDLPTAGELKEFQSRVAAARLLPEPVRQLLGALPAGAAPLDALRTAVSALASFDPETADNSRDANRRKAERLLAQMPVVIADHYRLSKGLQPVAAKADLSHSANFLYMLRGTEPTADEVRALDISMILYAEHEFNASTFTARVIVSTLSDLHAAVTGAIGALKGALHGGANEKVMDVVRAAGNPATAEQWTRAALARKERIMGFGHRVYKAGDVRAGILKPIARRAAAAAGPEYVAWEETAEVIEGVIGREKNMFPNLDWPAGRLYHSLHLDIPIYTPMFAMARIAGWAAHVIEQLDHNRLIRPRSIYNGPAPRDVRPISERGSA</sequence>
<evidence type="ECO:0000313" key="9">
    <source>
        <dbReference type="Proteomes" id="UP000214646"/>
    </source>
</evidence>
<evidence type="ECO:0000256" key="5">
    <source>
        <dbReference type="ARBA" id="ARBA00049288"/>
    </source>
</evidence>
<evidence type="ECO:0000256" key="1">
    <source>
        <dbReference type="ARBA" id="ARBA00004751"/>
    </source>
</evidence>
<keyword evidence="4 6" id="KW-0808">Transferase</keyword>
<name>A0A225DYZ9_9BACT</name>
<comment type="catalytic activity">
    <reaction evidence="5">
        <text>oxaloacetate + acetyl-CoA + H2O = citrate + CoA + H(+)</text>
        <dbReference type="Rhea" id="RHEA:16845"/>
        <dbReference type="ChEBI" id="CHEBI:15377"/>
        <dbReference type="ChEBI" id="CHEBI:15378"/>
        <dbReference type="ChEBI" id="CHEBI:16452"/>
        <dbReference type="ChEBI" id="CHEBI:16947"/>
        <dbReference type="ChEBI" id="CHEBI:57287"/>
        <dbReference type="ChEBI" id="CHEBI:57288"/>
        <dbReference type="EC" id="2.3.3.16"/>
    </reaction>
</comment>
<feature type="active site" evidence="7">
    <location>
        <position position="285"/>
    </location>
</feature>
<gene>
    <name evidence="8" type="ORF">FRUB_02575</name>
</gene>
<evidence type="ECO:0000256" key="4">
    <source>
        <dbReference type="ARBA" id="ARBA00022679"/>
    </source>
</evidence>
<evidence type="ECO:0000256" key="2">
    <source>
        <dbReference type="ARBA" id="ARBA00010566"/>
    </source>
</evidence>
<proteinExistence type="inferred from homology"/>
<dbReference type="NCBIfam" id="TIGR01800">
    <property type="entry name" value="cit_synth_II"/>
    <property type="match status" value="1"/>
</dbReference>
<comment type="similarity">
    <text evidence="2 6">Belongs to the citrate synthase family.</text>
</comment>
<dbReference type="AlphaFoldDB" id="A0A225DYZ9"/>
<dbReference type="UniPathway" id="UPA00223"/>
<dbReference type="GO" id="GO:0006099">
    <property type="term" value="P:tricarboxylic acid cycle"/>
    <property type="evidence" value="ECO:0007669"/>
    <property type="project" value="UniProtKB-UniPathway"/>
</dbReference>
<evidence type="ECO:0000256" key="3">
    <source>
        <dbReference type="ARBA" id="ARBA00022532"/>
    </source>
</evidence>
<reference evidence="9" key="1">
    <citation type="submission" date="2017-06" db="EMBL/GenBank/DDBJ databases">
        <title>Genome analysis of Fimbriiglobus ruber SP5, the first member of the order Planctomycetales with confirmed chitinolytic capability.</title>
        <authorList>
            <person name="Ravin N.V."/>
            <person name="Rakitin A.L."/>
            <person name="Ivanova A.A."/>
            <person name="Beletsky A.V."/>
            <person name="Kulichevskaya I.S."/>
            <person name="Mardanov A.V."/>
            <person name="Dedysh S.N."/>
        </authorList>
    </citation>
    <scope>NUCLEOTIDE SEQUENCE [LARGE SCALE GENOMIC DNA]</scope>
    <source>
        <strain evidence="9">SP5</strain>
    </source>
</reference>
<dbReference type="PANTHER" id="PTHR11739:SF4">
    <property type="entry name" value="CITRATE SYNTHASE, PEROXISOMAL"/>
    <property type="match status" value="1"/>
</dbReference>
<dbReference type="GO" id="GO:0005975">
    <property type="term" value="P:carbohydrate metabolic process"/>
    <property type="evidence" value="ECO:0007669"/>
    <property type="project" value="TreeGrafter"/>
</dbReference>
<dbReference type="Gene3D" id="1.10.580.10">
    <property type="entry name" value="Citrate Synthase, domain 1"/>
    <property type="match status" value="1"/>
</dbReference>
<evidence type="ECO:0000256" key="7">
    <source>
        <dbReference type="PIRSR" id="PIRSR001369-1"/>
    </source>
</evidence>
<dbReference type="Proteomes" id="UP000214646">
    <property type="component" value="Unassembled WGS sequence"/>
</dbReference>
<dbReference type="InterPro" id="IPR036969">
    <property type="entry name" value="Citrate_synthase_sf"/>
</dbReference>
<accession>A0A225DYZ9</accession>
<dbReference type="InterPro" id="IPR002020">
    <property type="entry name" value="Citrate_synthase"/>
</dbReference>
<dbReference type="InterPro" id="IPR016142">
    <property type="entry name" value="Citrate_synth-like_lrg_a-sub"/>
</dbReference>
<dbReference type="SUPFAM" id="SSF48256">
    <property type="entry name" value="Citrate synthase"/>
    <property type="match status" value="1"/>
</dbReference>
<dbReference type="PIRSF" id="PIRSF001369">
    <property type="entry name" value="Citrate_synth"/>
    <property type="match status" value="1"/>
</dbReference>
<dbReference type="InterPro" id="IPR016143">
    <property type="entry name" value="Citrate_synth-like_sm_a-sub"/>
</dbReference>
<dbReference type="GO" id="GO:0036440">
    <property type="term" value="F:citrate synthase activity"/>
    <property type="evidence" value="ECO:0007669"/>
    <property type="project" value="UniProtKB-EC"/>
</dbReference>
<organism evidence="8 9">
    <name type="scientific">Fimbriiglobus ruber</name>
    <dbReference type="NCBI Taxonomy" id="1908690"/>
    <lineage>
        <taxon>Bacteria</taxon>
        <taxon>Pseudomonadati</taxon>
        <taxon>Planctomycetota</taxon>
        <taxon>Planctomycetia</taxon>
        <taxon>Gemmatales</taxon>
        <taxon>Gemmataceae</taxon>
        <taxon>Fimbriiglobus</taxon>
    </lineage>
</organism>
<protein>
    <recommendedName>
        <fullName evidence="6">Citrate synthase</fullName>
    </recommendedName>
</protein>
<dbReference type="InterPro" id="IPR024176">
    <property type="entry name" value="Citrate_synthase_bac-typ"/>
</dbReference>
<keyword evidence="3" id="KW-0816">Tricarboxylic acid cycle</keyword>
<dbReference type="Pfam" id="PF00285">
    <property type="entry name" value="Citrate_synt"/>
    <property type="match status" value="1"/>
</dbReference>
<dbReference type="GO" id="GO:0005829">
    <property type="term" value="C:cytosol"/>
    <property type="evidence" value="ECO:0007669"/>
    <property type="project" value="TreeGrafter"/>
</dbReference>
<evidence type="ECO:0000313" key="8">
    <source>
        <dbReference type="EMBL" id="OWK42976.1"/>
    </source>
</evidence>
<dbReference type="Gene3D" id="1.10.230.10">
    <property type="entry name" value="Cytochrome P450-Terp, domain 2"/>
    <property type="match status" value="1"/>
</dbReference>
<dbReference type="PRINTS" id="PR00143">
    <property type="entry name" value="CITRTSNTHASE"/>
</dbReference>
<evidence type="ECO:0000256" key="6">
    <source>
        <dbReference type="PIRNR" id="PIRNR001369"/>
    </source>
</evidence>
<comment type="caution">
    <text evidence="8">The sequence shown here is derived from an EMBL/GenBank/DDBJ whole genome shotgun (WGS) entry which is preliminary data.</text>
</comment>
<feature type="active site" evidence="7">
    <location>
        <position position="232"/>
    </location>
</feature>
<dbReference type="InterPro" id="IPR011278">
    <property type="entry name" value="2-MeCitrate/Citrate_synth_II"/>
</dbReference>
<comment type="pathway">
    <text evidence="1">Carbohydrate metabolism; tricarboxylic acid cycle; isocitrate from oxaloacetate: step 1/2.</text>
</comment>
<keyword evidence="9" id="KW-1185">Reference proteome</keyword>
<dbReference type="EMBL" id="NIDE01000004">
    <property type="protein sequence ID" value="OWK42976.1"/>
    <property type="molecule type" value="Genomic_DNA"/>
</dbReference>
<dbReference type="PANTHER" id="PTHR11739">
    <property type="entry name" value="CITRATE SYNTHASE"/>
    <property type="match status" value="1"/>
</dbReference>